<feature type="region of interest" description="Disordered" evidence="10">
    <location>
        <begin position="1"/>
        <end position="25"/>
    </location>
</feature>
<dbReference type="NCBIfam" id="NF004123">
    <property type="entry name" value="PRK05610.1"/>
    <property type="match status" value="1"/>
</dbReference>
<dbReference type="PANTHER" id="PTHR10744">
    <property type="entry name" value="40S RIBOSOMAL PROTEIN S11 FAMILY MEMBER"/>
    <property type="match status" value="1"/>
</dbReference>
<comment type="caution">
    <text evidence="11">The sequence shown here is derived from an EMBL/GenBank/DDBJ whole genome shotgun (WGS) entry which is preliminary data.</text>
</comment>
<dbReference type="GO" id="GO:0022627">
    <property type="term" value="C:cytosolic small ribosomal subunit"/>
    <property type="evidence" value="ECO:0007669"/>
    <property type="project" value="UniProtKB-UniRule"/>
</dbReference>
<dbReference type="OrthoDB" id="9811714at2"/>
<keyword evidence="7 8" id="KW-0687">Ribonucleoprotein</keyword>
<dbReference type="EMBL" id="CAJB01000020">
    <property type="protein sequence ID" value="CCH76260.1"/>
    <property type="molecule type" value="Genomic_DNA"/>
</dbReference>
<evidence type="ECO:0000256" key="9">
    <source>
        <dbReference type="RuleBase" id="RU003872"/>
    </source>
</evidence>
<dbReference type="Proteomes" id="UP000035721">
    <property type="component" value="Unassembled WGS sequence"/>
</dbReference>
<dbReference type="InterPro" id="IPR019979">
    <property type="entry name" value="Ribosomal_uS17_CS"/>
</dbReference>
<dbReference type="CDD" id="cd00364">
    <property type="entry name" value="Ribosomal_uS17"/>
    <property type="match status" value="1"/>
</dbReference>
<dbReference type="NCBIfam" id="TIGR03635">
    <property type="entry name" value="uS17_bact"/>
    <property type="match status" value="1"/>
</dbReference>
<evidence type="ECO:0000313" key="11">
    <source>
        <dbReference type="EMBL" id="CCH76260.1"/>
    </source>
</evidence>
<evidence type="ECO:0000256" key="4">
    <source>
        <dbReference type="ARBA" id="ARBA00022730"/>
    </source>
</evidence>
<evidence type="ECO:0000256" key="2">
    <source>
        <dbReference type="ARBA" id="ARBA00010254"/>
    </source>
</evidence>
<evidence type="ECO:0000256" key="3">
    <source>
        <dbReference type="ARBA" id="ARBA00011458"/>
    </source>
</evidence>
<comment type="similarity">
    <text evidence="2 8 9">Belongs to the universal ribosomal protein uS17 family.</text>
</comment>
<dbReference type="PROSITE" id="PS00056">
    <property type="entry name" value="RIBOSOMAL_S17"/>
    <property type="match status" value="1"/>
</dbReference>
<dbReference type="SUPFAM" id="SSF50249">
    <property type="entry name" value="Nucleic acid-binding proteins"/>
    <property type="match status" value="1"/>
</dbReference>
<keyword evidence="6 8" id="KW-0689">Ribosomal protein</keyword>
<keyword evidence="5 8" id="KW-0694">RNA-binding</keyword>
<keyword evidence="12" id="KW-1185">Reference proteome</keyword>
<dbReference type="InterPro" id="IPR019984">
    <property type="entry name" value="Ribosomal_uS17_bact/chlr"/>
</dbReference>
<dbReference type="InterPro" id="IPR012340">
    <property type="entry name" value="NA-bd_OB-fold"/>
</dbReference>
<dbReference type="GO" id="GO:0006412">
    <property type="term" value="P:translation"/>
    <property type="evidence" value="ECO:0007669"/>
    <property type="project" value="UniProtKB-UniRule"/>
</dbReference>
<dbReference type="RefSeq" id="WP_048552980.1">
    <property type="nucleotide sequence ID" value="NZ_HF570958.1"/>
</dbReference>
<comment type="function">
    <text evidence="1 8">One of the primary rRNA binding proteins, it binds specifically to the 5'-end of 16S ribosomal RNA.</text>
</comment>
<dbReference type="InterPro" id="IPR000266">
    <property type="entry name" value="Ribosomal_uS17"/>
</dbReference>
<accession>A0A077LWF9</accession>
<evidence type="ECO:0000256" key="10">
    <source>
        <dbReference type="SAM" id="MobiDB-lite"/>
    </source>
</evidence>
<evidence type="ECO:0000256" key="5">
    <source>
        <dbReference type="ARBA" id="ARBA00022884"/>
    </source>
</evidence>
<dbReference type="PANTHER" id="PTHR10744:SF1">
    <property type="entry name" value="SMALL RIBOSOMAL SUBUNIT PROTEIN US17M"/>
    <property type="match status" value="1"/>
</dbReference>
<gene>
    <name evidence="8 11" type="primary">rpsQ</name>
    <name evidence="11" type="ORF">BN12_1160015</name>
</gene>
<evidence type="ECO:0000256" key="7">
    <source>
        <dbReference type="ARBA" id="ARBA00023274"/>
    </source>
</evidence>
<dbReference type="GO" id="GO:0003735">
    <property type="term" value="F:structural constituent of ribosome"/>
    <property type="evidence" value="ECO:0007669"/>
    <property type="project" value="UniProtKB-UniRule"/>
</dbReference>
<reference evidence="11 12" key="1">
    <citation type="journal article" date="2013" name="ISME J.">
        <title>A metabolic model for members of the genus Tetrasphaera involved in enhanced biological phosphorus removal.</title>
        <authorList>
            <person name="Kristiansen R."/>
            <person name="Nguyen H.T.T."/>
            <person name="Saunders A.M."/>
            <person name="Nielsen J.L."/>
            <person name="Wimmer R."/>
            <person name="Le V.Q."/>
            <person name="McIlroy S.J."/>
            <person name="Petrovski S."/>
            <person name="Seviour R.J."/>
            <person name="Calteau A."/>
            <person name="Nielsen K.L."/>
            <person name="Nielsen P.H."/>
        </authorList>
    </citation>
    <scope>NUCLEOTIDE SEQUENCE [LARGE SCALE GENOMIC DNA]</scope>
    <source>
        <strain evidence="11 12">T1-X7</strain>
    </source>
</reference>
<organism evidence="11 12">
    <name type="scientific">Nostocoides japonicum T1-X7</name>
    <dbReference type="NCBI Taxonomy" id="1194083"/>
    <lineage>
        <taxon>Bacteria</taxon>
        <taxon>Bacillati</taxon>
        <taxon>Actinomycetota</taxon>
        <taxon>Actinomycetes</taxon>
        <taxon>Micrococcales</taxon>
        <taxon>Intrasporangiaceae</taxon>
        <taxon>Nostocoides</taxon>
    </lineage>
</organism>
<dbReference type="AlphaFoldDB" id="A0A077LWF9"/>
<evidence type="ECO:0000313" key="12">
    <source>
        <dbReference type="Proteomes" id="UP000035721"/>
    </source>
</evidence>
<proteinExistence type="inferred from homology"/>
<dbReference type="STRING" id="1194083.BN12_1160015"/>
<dbReference type="Pfam" id="PF00366">
    <property type="entry name" value="Ribosomal_S17"/>
    <property type="match status" value="1"/>
</dbReference>
<evidence type="ECO:0000256" key="8">
    <source>
        <dbReference type="HAMAP-Rule" id="MF_01345"/>
    </source>
</evidence>
<dbReference type="FunFam" id="2.40.50.140:FF:000026">
    <property type="entry name" value="30S ribosomal protein S17"/>
    <property type="match status" value="1"/>
</dbReference>
<dbReference type="Gene3D" id="2.40.50.140">
    <property type="entry name" value="Nucleic acid-binding proteins"/>
    <property type="match status" value="1"/>
</dbReference>
<dbReference type="GO" id="GO:0019843">
    <property type="term" value="F:rRNA binding"/>
    <property type="evidence" value="ECO:0007669"/>
    <property type="project" value="UniProtKB-UniRule"/>
</dbReference>
<name>A0A077LWF9_9MICO</name>
<protein>
    <recommendedName>
        <fullName evidence="8">Small ribosomal subunit protein uS17</fullName>
    </recommendedName>
</protein>
<dbReference type="PRINTS" id="PR00973">
    <property type="entry name" value="RIBOSOMALS17"/>
</dbReference>
<keyword evidence="4 8" id="KW-0699">rRNA-binding</keyword>
<comment type="subunit">
    <text evidence="3 8">Part of the 30S ribosomal subunit.</text>
</comment>
<evidence type="ECO:0000256" key="6">
    <source>
        <dbReference type="ARBA" id="ARBA00022980"/>
    </source>
</evidence>
<dbReference type="HAMAP" id="MF_01345_B">
    <property type="entry name" value="Ribosomal_uS17_B"/>
    <property type="match status" value="1"/>
</dbReference>
<sequence>MSENVKDETVTVAEGTAQERKYRKSRQGYVVSDKMDKTVVVEVEDRVKHPLYGKVIRRTSKVKAHDEQNSAGVGDRVLIMETRPLSATKRWRVVEILEKAK</sequence>
<evidence type="ECO:0000256" key="1">
    <source>
        <dbReference type="ARBA" id="ARBA00002932"/>
    </source>
</evidence>